<reference evidence="2 3" key="1">
    <citation type="journal article" date="2023" name="Commun. Biol.">
        <title>Reorganization of the ancestral sex-determining regions during the evolution of trioecy in Pleodorina starrii.</title>
        <authorList>
            <person name="Takahashi K."/>
            <person name="Suzuki S."/>
            <person name="Kawai-Toyooka H."/>
            <person name="Yamamoto K."/>
            <person name="Hamaji T."/>
            <person name="Ootsuki R."/>
            <person name="Yamaguchi H."/>
            <person name="Kawachi M."/>
            <person name="Higashiyama T."/>
            <person name="Nozaki H."/>
        </authorList>
    </citation>
    <scope>NUCLEOTIDE SEQUENCE [LARGE SCALE GENOMIC DNA]</scope>
    <source>
        <strain evidence="2 3">NIES-4479</strain>
    </source>
</reference>
<dbReference type="Proteomes" id="UP001165080">
    <property type="component" value="Unassembled WGS sequence"/>
</dbReference>
<proteinExistence type="predicted"/>
<feature type="compositionally biased region" description="Low complexity" evidence="1">
    <location>
        <begin position="347"/>
        <end position="356"/>
    </location>
</feature>
<protein>
    <submittedName>
        <fullName evidence="2">Uncharacterized protein</fullName>
    </submittedName>
</protein>
<name>A0A9W6FB72_9CHLO</name>
<feature type="region of interest" description="Disordered" evidence="1">
    <location>
        <begin position="160"/>
        <end position="180"/>
    </location>
</feature>
<dbReference type="EMBL" id="BRXU01000064">
    <property type="protein sequence ID" value="GLC62401.1"/>
    <property type="molecule type" value="Genomic_DNA"/>
</dbReference>
<gene>
    <name evidence="2" type="primary">PLEST011302</name>
    <name evidence="2" type="ORF">PLESTB_001895400</name>
</gene>
<feature type="region of interest" description="Disordered" evidence="1">
    <location>
        <begin position="328"/>
        <end position="356"/>
    </location>
</feature>
<evidence type="ECO:0000313" key="3">
    <source>
        <dbReference type="Proteomes" id="UP001165080"/>
    </source>
</evidence>
<evidence type="ECO:0000256" key="1">
    <source>
        <dbReference type="SAM" id="MobiDB-lite"/>
    </source>
</evidence>
<evidence type="ECO:0000313" key="2">
    <source>
        <dbReference type="EMBL" id="GLC62401.1"/>
    </source>
</evidence>
<dbReference type="AlphaFoldDB" id="A0A9W6FB72"/>
<accession>A0A9W6FB72</accession>
<feature type="region of interest" description="Disordered" evidence="1">
    <location>
        <begin position="218"/>
        <end position="249"/>
    </location>
</feature>
<comment type="caution">
    <text evidence="2">The sequence shown here is derived from an EMBL/GenBank/DDBJ whole genome shotgun (WGS) entry which is preliminary data.</text>
</comment>
<sequence>MATTCSAQQADPGSLLEVILTTDLGTQKHFVSNLGLRGALSLRATCRNAASLIDQLLSEPLQLTFENISNHNLDDTNHSGHRSWHDAVTVALRAASKWPHCTNLSLTALARPGDPRIRSDSSSNLDFVPGPLLAAATTPGCKPLVHITALRLHVDAAPPRPAAANDAAGAAAAAAGDPPRAVEVRSDPIVQQRQCDRDQHLQLLLWLSRLGRLEQHDDGSGALGGASQLTAQPGQAARSGGGPPWPQPQRLAAAAAAAATTAGRFAAMAAAAGAAAATAAAGQPRQAAPRWRCAAPPLDLTHGLLSALARLFPSLECISLSGHWAAAPSEPAPDLTSRRAGGGGGSTSSTDRGGAGLGPLAALAPLRRLRRLELPAALVLSGGEPGGGAAAVSGLAALASVSPSLEELVIRTDCQHQALRQRTQLAWPRALLAVAPQLTGLTLIGGYSRVAGVLLQDSHGGPAAAVAAAGPPPPPPPPLRLALVDHLAFLPEPLSVQTLMLEPREGWLLLAAPLGVRSLAACLRLFGAGPAAAAAAPVPAAVGATAAAGAGAAVAGETVAVAPAGAGAAARSAGAREADGAGGSGGLRCVAASCLLLNRAPAEGDWRLLEAFTARPDCALAVRELTATYPECGGGAAAGAAAGREASGREAAGSGLDGGPRGRSNLARALALSASRCERLELRLPGGDLALLAAVVREVGELPPGLLPAEEGSVVVEVMGGPTAAAVEAEEAELATVAGAEAEVDSVLAAALEPYGHLRGLVRVRARE</sequence>
<organism evidence="2 3">
    <name type="scientific">Pleodorina starrii</name>
    <dbReference type="NCBI Taxonomy" id="330485"/>
    <lineage>
        <taxon>Eukaryota</taxon>
        <taxon>Viridiplantae</taxon>
        <taxon>Chlorophyta</taxon>
        <taxon>core chlorophytes</taxon>
        <taxon>Chlorophyceae</taxon>
        <taxon>CS clade</taxon>
        <taxon>Chlamydomonadales</taxon>
        <taxon>Volvocaceae</taxon>
        <taxon>Pleodorina</taxon>
    </lineage>
</organism>
<keyword evidence="3" id="KW-1185">Reference proteome</keyword>
<feature type="compositionally biased region" description="Low complexity" evidence="1">
    <location>
        <begin position="162"/>
        <end position="179"/>
    </location>
</feature>